<feature type="compositionally biased region" description="Pro residues" evidence="2">
    <location>
        <begin position="94"/>
        <end position="106"/>
    </location>
</feature>
<feature type="region of interest" description="Disordered" evidence="2">
    <location>
        <begin position="1"/>
        <end position="218"/>
    </location>
</feature>
<feature type="region of interest" description="Disordered" evidence="2">
    <location>
        <begin position="311"/>
        <end position="363"/>
    </location>
</feature>
<dbReference type="InterPro" id="IPR036864">
    <property type="entry name" value="Zn2-C6_fun-type_DNA-bd_sf"/>
</dbReference>
<dbReference type="SMART" id="SM00066">
    <property type="entry name" value="GAL4"/>
    <property type="match status" value="1"/>
</dbReference>
<dbReference type="GO" id="GO:0008270">
    <property type="term" value="F:zinc ion binding"/>
    <property type="evidence" value="ECO:0007669"/>
    <property type="project" value="InterPro"/>
</dbReference>
<evidence type="ECO:0000259" key="3">
    <source>
        <dbReference type="PROSITE" id="PS50048"/>
    </source>
</evidence>
<feature type="domain" description="Zn(2)-C6 fungal-type" evidence="3">
    <location>
        <begin position="233"/>
        <end position="262"/>
    </location>
</feature>
<evidence type="ECO:0000256" key="2">
    <source>
        <dbReference type="SAM" id="MobiDB-lite"/>
    </source>
</evidence>
<proteinExistence type="predicted"/>
<feature type="region of interest" description="Disordered" evidence="2">
    <location>
        <begin position="637"/>
        <end position="696"/>
    </location>
</feature>
<sequence>MEPGQSEAKRPRLDPPASSPWASSHQGPILPPPQPAQTHHHPALSPFQSHSIYGRQPEPPPPHQAHHHPDDRRHHEQESYPHPPPPMQDHHRQPPPSPVHAPPFPPYRRDSIVKRESGEETPLPQMRRPNSTGNAPEGLPSHPSGHPPYLGQHPEDHRRPPSFDNGASMPPSPQVYRPQQQLPPFHAPPTPIAQHTPQYDAPTPGYGPPSVSDMYSTVPVASAKRKAQRASQACDSCRQLKAKCDEQRPCKNCKDKNALCVYRDLPTKQPDKVSADILDLMSALKSQITSEFGRMDQRMTKMDQRMMKMEQAMRPSDQASGLKLESVEDDQEQHYDQSPTLNGKDAHDLDPPSPNEDDDPSRDYVVKAARETVRQMDDDEIETQPGPPVAPGQPSLPVDHTTSATNILKWPSVKNLCEDFLLKEGIQYVGEFPIRQEQQRGVLRVFGRGEGFDQEIRTSVKSGHPMDQIMTDVNDDFSDVASPNPPPEAWGQVGGISPPGIDTYKGGVLNSDGTPDFDRAKVDQYVDSFKKNVLNMHPILIPGQLDAMVTVFLDTLPPHTVKQSNKGSAKFVQASGSSLPETGMKRKRSPAVDEQNAPIGLQKPGLPCRSIHSALVLSVLALGKICLHQGKIPEYVNEHDQPAHSSPSVRNGVLSSPSQGSPPGLTPVQNSGLPSPRENERSMSSRRPSLQGPGSSLKGYAMKRNLDIIPGLEYYALAADIFGSHIGGYTLKHVYVALFLGLYHGQLGRILESWSYIALAGRTLQVVIRPSLSRLRSLEGHVPQTIRDNQLAFAFWTCLQLESDILAELQVPQTGILGYEEGMPYPNLSKKTNEGYAPYVLSSYNAQLYLRKQLNLIHGGLYSSGIQSSGAQAKTTEEKLRDFQEGLKNPATAVWIPPEFRFEATEPPASDILAARLRAKYWGSQVLLYRPYVDYVLHGGRLGKRHFSEPPPPRSQWAAKGLDLDGYHVPDELDPRALNYARLGIFALVESTRAFHGLDPRHRLQVTNVFTTAHAQWGNLLVLAACHRHPVLSQFIPRELLQTLFSRIIGFFKLISHSTSPLKMDMNILIGLSRKLGFSIEDVHGRANSSFSSMTSAGPIPTSTPGDNYHPGTPVMAPPSHGMY</sequence>
<accession>A0A9P9WTH6</accession>
<dbReference type="InterPro" id="IPR001138">
    <property type="entry name" value="Zn2Cys6_DnaBD"/>
</dbReference>
<feature type="compositionally biased region" description="Basic and acidic residues" evidence="2">
    <location>
        <begin position="107"/>
        <end position="118"/>
    </location>
</feature>
<feature type="compositionally biased region" description="Polar residues" evidence="2">
    <location>
        <begin position="1088"/>
        <end position="1106"/>
    </location>
</feature>
<feature type="region of interest" description="Disordered" evidence="2">
    <location>
        <begin position="562"/>
        <end position="598"/>
    </location>
</feature>
<dbReference type="CDD" id="cd00067">
    <property type="entry name" value="GAL4"/>
    <property type="match status" value="1"/>
</dbReference>
<keyword evidence="5" id="KW-1185">Reference proteome</keyword>
<dbReference type="GO" id="GO:0000981">
    <property type="term" value="F:DNA-binding transcription factor activity, RNA polymerase II-specific"/>
    <property type="evidence" value="ECO:0007669"/>
    <property type="project" value="InterPro"/>
</dbReference>
<evidence type="ECO:0000313" key="5">
    <source>
        <dbReference type="Proteomes" id="UP000829685"/>
    </source>
</evidence>
<feature type="compositionally biased region" description="Basic and acidic residues" evidence="2">
    <location>
        <begin position="67"/>
        <end position="79"/>
    </location>
</feature>
<keyword evidence="1" id="KW-0539">Nucleus</keyword>
<dbReference type="Pfam" id="PF00172">
    <property type="entry name" value="Zn_clus"/>
    <property type="match status" value="1"/>
</dbReference>
<dbReference type="CDD" id="cd12148">
    <property type="entry name" value="fungal_TF_MHR"/>
    <property type="match status" value="1"/>
</dbReference>
<gene>
    <name evidence="4" type="ORF">JX265_002852</name>
</gene>
<dbReference type="InterPro" id="IPR053181">
    <property type="entry name" value="EcdB-like_regulator"/>
</dbReference>
<dbReference type="PROSITE" id="PS00463">
    <property type="entry name" value="ZN2_CY6_FUNGAL_1"/>
    <property type="match status" value="1"/>
</dbReference>
<dbReference type="Gene3D" id="4.10.240.10">
    <property type="entry name" value="Zn(2)-C6 fungal-type DNA-binding domain"/>
    <property type="match status" value="1"/>
</dbReference>
<organism evidence="4 5">
    <name type="scientific">Neoarthrinium moseri</name>
    <dbReference type="NCBI Taxonomy" id="1658444"/>
    <lineage>
        <taxon>Eukaryota</taxon>
        <taxon>Fungi</taxon>
        <taxon>Dikarya</taxon>
        <taxon>Ascomycota</taxon>
        <taxon>Pezizomycotina</taxon>
        <taxon>Sordariomycetes</taxon>
        <taxon>Xylariomycetidae</taxon>
        <taxon>Amphisphaeriales</taxon>
        <taxon>Apiosporaceae</taxon>
        <taxon>Neoarthrinium</taxon>
    </lineage>
</organism>
<dbReference type="PANTHER" id="PTHR47785">
    <property type="entry name" value="ZN(II)2CYS6 TRANSCRIPTION FACTOR (EUROFUNG)-RELATED-RELATED"/>
    <property type="match status" value="1"/>
</dbReference>
<dbReference type="EMBL" id="JAFIMR010000005">
    <property type="protein sequence ID" value="KAI1878675.1"/>
    <property type="molecule type" value="Genomic_DNA"/>
</dbReference>
<feature type="region of interest" description="Disordered" evidence="2">
    <location>
        <begin position="375"/>
        <end position="400"/>
    </location>
</feature>
<feature type="compositionally biased region" description="Polar residues" evidence="2">
    <location>
        <begin position="685"/>
        <end position="694"/>
    </location>
</feature>
<dbReference type="PANTHER" id="PTHR47785:SF4">
    <property type="entry name" value="ZN(II)2CYS6 TRANSCRIPTION FACTOR (EUROFUNG)"/>
    <property type="match status" value="1"/>
</dbReference>
<evidence type="ECO:0000256" key="1">
    <source>
        <dbReference type="ARBA" id="ARBA00023242"/>
    </source>
</evidence>
<reference evidence="4" key="1">
    <citation type="submission" date="2021-03" db="EMBL/GenBank/DDBJ databases">
        <title>Revisited historic fungal species revealed as producer of novel bioactive compounds through whole genome sequencing and comparative genomics.</title>
        <authorList>
            <person name="Vignolle G.A."/>
            <person name="Hochenegger N."/>
            <person name="Mach R.L."/>
            <person name="Mach-Aigner A.R."/>
            <person name="Javad Rahimi M."/>
            <person name="Salim K.A."/>
            <person name="Chan C.M."/>
            <person name="Lim L.B.L."/>
            <person name="Cai F."/>
            <person name="Druzhinina I.S."/>
            <person name="U'Ren J.M."/>
            <person name="Derntl C."/>
        </authorList>
    </citation>
    <scope>NUCLEOTIDE SEQUENCE</scope>
    <source>
        <strain evidence="4">TUCIM 5799</strain>
    </source>
</reference>
<dbReference type="PROSITE" id="PS50048">
    <property type="entry name" value="ZN2_CY6_FUNGAL_2"/>
    <property type="match status" value="1"/>
</dbReference>
<evidence type="ECO:0000313" key="4">
    <source>
        <dbReference type="EMBL" id="KAI1878675.1"/>
    </source>
</evidence>
<feature type="region of interest" description="Disordered" evidence="2">
    <location>
        <begin position="1088"/>
        <end position="1124"/>
    </location>
</feature>
<dbReference type="Proteomes" id="UP000829685">
    <property type="component" value="Unassembled WGS sequence"/>
</dbReference>
<comment type="caution">
    <text evidence="4">The sequence shown here is derived from an EMBL/GenBank/DDBJ whole genome shotgun (WGS) entry which is preliminary data.</text>
</comment>
<feature type="compositionally biased region" description="Low complexity" evidence="2">
    <location>
        <begin position="654"/>
        <end position="667"/>
    </location>
</feature>
<dbReference type="SUPFAM" id="SSF57701">
    <property type="entry name" value="Zn2/Cys6 DNA-binding domain"/>
    <property type="match status" value="1"/>
</dbReference>
<name>A0A9P9WTH6_9PEZI</name>
<dbReference type="AlphaFoldDB" id="A0A9P9WTH6"/>
<protein>
    <recommendedName>
        <fullName evidence="3">Zn(2)-C6 fungal-type domain-containing protein</fullName>
    </recommendedName>
</protein>